<dbReference type="InterPro" id="IPR030817">
    <property type="entry name" value="Myo_inos_IolD"/>
</dbReference>
<dbReference type="InterPro" id="IPR012001">
    <property type="entry name" value="Thiamin_PyroP_enz_TPP-bd_dom"/>
</dbReference>
<dbReference type="RefSeq" id="WP_027675228.1">
    <property type="nucleotide sequence ID" value="NZ_CP039692.1"/>
</dbReference>
<dbReference type="InterPro" id="IPR011766">
    <property type="entry name" value="TPP_enzyme_TPP-bd"/>
</dbReference>
<keyword evidence="2 3" id="KW-0786">Thiamine pyrophosphate</keyword>
<dbReference type="OrthoDB" id="3194735at2"/>
<proteinExistence type="inferred from homology"/>
<dbReference type="GO" id="GO:0009099">
    <property type="term" value="P:L-valine biosynthetic process"/>
    <property type="evidence" value="ECO:0007669"/>
    <property type="project" value="TreeGrafter"/>
</dbReference>
<organism evidence="7 8">
    <name type="scientific">Agrobacterium larrymoorei</name>
    <dbReference type="NCBI Taxonomy" id="160699"/>
    <lineage>
        <taxon>Bacteria</taxon>
        <taxon>Pseudomonadati</taxon>
        <taxon>Pseudomonadota</taxon>
        <taxon>Alphaproteobacteria</taxon>
        <taxon>Hyphomicrobiales</taxon>
        <taxon>Rhizobiaceae</taxon>
        <taxon>Rhizobium/Agrobacterium group</taxon>
        <taxon>Agrobacterium</taxon>
    </lineage>
</organism>
<feature type="domain" description="Thiamine pyrophosphate enzyme central" evidence="4">
    <location>
        <begin position="217"/>
        <end position="350"/>
    </location>
</feature>
<dbReference type="GO" id="GO:0009097">
    <property type="term" value="P:isoleucine biosynthetic process"/>
    <property type="evidence" value="ECO:0007669"/>
    <property type="project" value="TreeGrafter"/>
</dbReference>
<dbReference type="Pfam" id="PF02775">
    <property type="entry name" value="TPP_enzyme_C"/>
    <property type="match status" value="1"/>
</dbReference>
<name>A0A4D7DTH1_9HYPH</name>
<feature type="domain" description="Thiamine pyrophosphate enzyme N-terminal TPP-binding" evidence="6">
    <location>
        <begin position="15"/>
        <end position="120"/>
    </location>
</feature>
<dbReference type="Gene3D" id="3.40.50.1220">
    <property type="entry name" value="TPP-binding domain"/>
    <property type="match status" value="1"/>
</dbReference>
<dbReference type="CDD" id="cd07035">
    <property type="entry name" value="TPP_PYR_POX_like"/>
    <property type="match status" value="1"/>
</dbReference>
<evidence type="ECO:0000256" key="3">
    <source>
        <dbReference type="RuleBase" id="RU362132"/>
    </source>
</evidence>
<evidence type="ECO:0000256" key="2">
    <source>
        <dbReference type="ARBA" id="ARBA00023052"/>
    </source>
</evidence>
<dbReference type="InterPro" id="IPR012000">
    <property type="entry name" value="Thiamin_PyroP_enz_cen_dom"/>
</dbReference>
<dbReference type="InterPro" id="IPR045229">
    <property type="entry name" value="TPP_enz"/>
</dbReference>
<dbReference type="GO" id="GO:0030976">
    <property type="term" value="F:thiamine pyrophosphate binding"/>
    <property type="evidence" value="ECO:0007669"/>
    <property type="project" value="InterPro"/>
</dbReference>
<evidence type="ECO:0000259" key="5">
    <source>
        <dbReference type="Pfam" id="PF02775"/>
    </source>
</evidence>
<dbReference type="InterPro" id="IPR000399">
    <property type="entry name" value="TPP-bd_CS"/>
</dbReference>
<reference evidence="7 8" key="1">
    <citation type="submission" date="2019-04" db="EMBL/GenBank/DDBJ databases">
        <title>Complete genome sequence of Agrobacterium larrymoorei CFBP5473.</title>
        <authorList>
            <person name="Haryono M."/>
            <person name="Chou L."/>
            <person name="Lin Y.-C."/>
            <person name="Lai E.-M."/>
            <person name="Kuo C.-H."/>
        </authorList>
    </citation>
    <scope>NUCLEOTIDE SEQUENCE [LARGE SCALE GENOMIC DNA]</scope>
    <source>
        <strain evidence="7 8">CFBP5473</strain>
    </source>
</reference>
<dbReference type="InterPro" id="IPR029061">
    <property type="entry name" value="THDP-binding"/>
</dbReference>
<dbReference type="EMBL" id="CP039692">
    <property type="protein sequence ID" value="QCJ00182.1"/>
    <property type="molecule type" value="Genomic_DNA"/>
</dbReference>
<gene>
    <name evidence="7" type="primary">iolD</name>
    <name evidence="7" type="ORF">CFBP5473_19840</name>
</gene>
<evidence type="ECO:0000259" key="4">
    <source>
        <dbReference type="Pfam" id="PF00205"/>
    </source>
</evidence>
<protein>
    <submittedName>
        <fullName evidence="7">3D-(3,5/4)-trihydroxycyclohexane-1,2-dione acylhydrolase (Decyclizing)</fullName>
        <ecNumber evidence="7">3.7.1.22</ecNumber>
    </submittedName>
</protein>
<dbReference type="KEGG" id="alf:CFBP5473_19840"/>
<dbReference type="Gene3D" id="3.40.50.970">
    <property type="match status" value="2"/>
</dbReference>
<dbReference type="GO" id="GO:0019310">
    <property type="term" value="P:inositol catabolic process"/>
    <property type="evidence" value="ECO:0007669"/>
    <property type="project" value="InterPro"/>
</dbReference>
<accession>A0A4D7DTH1</accession>
<dbReference type="EC" id="3.7.1.22" evidence="7"/>
<evidence type="ECO:0000313" key="7">
    <source>
        <dbReference type="EMBL" id="QCJ00182.1"/>
    </source>
</evidence>
<dbReference type="NCBIfam" id="TIGR04377">
    <property type="entry name" value="myo_inos_iolD"/>
    <property type="match status" value="1"/>
</dbReference>
<dbReference type="GO" id="GO:0000287">
    <property type="term" value="F:magnesium ion binding"/>
    <property type="evidence" value="ECO:0007669"/>
    <property type="project" value="InterPro"/>
</dbReference>
<dbReference type="SUPFAM" id="SSF52518">
    <property type="entry name" value="Thiamin diphosphate-binding fold (THDP-binding)"/>
    <property type="match status" value="2"/>
</dbReference>
<dbReference type="GO" id="GO:0050660">
    <property type="term" value="F:flavin adenine dinucleotide binding"/>
    <property type="evidence" value="ECO:0007669"/>
    <property type="project" value="TreeGrafter"/>
</dbReference>
<evidence type="ECO:0000313" key="8">
    <source>
        <dbReference type="Proteomes" id="UP000298545"/>
    </source>
</evidence>
<dbReference type="GO" id="GO:0102481">
    <property type="term" value="F:3D-(3,5/4)-trihydroxycyclohexane-1,2-dione hydrolase activity"/>
    <property type="evidence" value="ECO:0007669"/>
    <property type="project" value="UniProtKB-EC"/>
</dbReference>
<keyword evidence="7" id="KW-0378">Hydrolase</keyword>
<feature type="domain" description="Thiamine pyrophosphate enzyme TPP-binding" evidence="5">
    <location>
        <begin position="411"/>
        <end position="563"/>
    </location>
</feature>
<comment type="similarity">
    <text evidence="1 3">Belongs to the TPP enzyme family.</text>
</comment>
<dbReference type="PANTHER" id="PTHR18968">
    <property type="entry name" value="THIAMINE PYROPHOSPHATE ENZYMES"/>
    <property type="match status" value="1"/>
</dbReference>
<dbReference type="InterPro" id="IPR029035">
    <property type="entry name" value="DHS-like_NAD/FAD-binding_dom"/>
</dbReference>
<dbReference type="AlphaFoldDB" id="A0A4D7DTH1"/>
<dbReference type="GO" id="GO:0003984">
    <property type="term" value="F:acetolactate synthase activity"/>
    <property type="evidence" value="ECO:0007669"/>
    <property type="project" value="TreeGrafter"/>
</dbReference>
<evidence type="ECO:0000259" key="6">
    <source>
        <dbReference type="Pfam" id="PF02776"/>
    </source>
</evidence>
<dbReference type="GO" id="GO:0005948">
    <property type="term" value="C:acetolactate synthase complex"/>
    <property type="evidence" value="ECO:0007669"/>
    <property type="project" value="TreeGrafter"/>
</dbReference>
<dbReference type="Proteomes" id="UP000298545">
    <property type="component" value="Chromosome linear"/>
</dbReference>
<dbReference type="PANTHER" id="PTHR18968:SF9">
    <property type="entry name" value="3D-(3,5_4)-TRIHYDROXYCYCLOHEXANE-1,2-DIONE HYDROLASE"/>
    <property type="match status" value="1"/>
</dbReference>
<sequence>MNTIRLTAAQALVRYLAAQLNEDGETYIAGVWAIFGHGNVAGLGEALYGIREELPTYRGQNEQSMAHAAIAYSKQLGRRRAMAVTSSIGPGATNMVTAAALAHVNRLPVLLIPGDVFANRGPDPVLQQIEDFNDGTISANDCFKPVSRYFDRITRPEQLLTALPRAFRTMTDPADCGPVTLAFCQDVQAEAFDYPTSFFEKKVWRQRRPEPDQAEFEEAVAALKAAKNPIIVAGGGVHFSGATETLKAFAERHSIPVIETQAGKSALAWDHDLNFGPAGVTGASSANAIAEKADLVFGIGTRFQDFTTGSWALFKNPERKLLALNVQPYDSAKHDAISLTADAKIGLEKLSEALGSHRFTAPDASLKQDWFTKADAVTAAPKEANSLPTDMQVIGAVQRASRDNTVVMCAAGTMPGELHQLWKAKLPLSYHMEYGFSCMGYEIAGGLGIKMAEPERDVIVMVGDGSYMMMNSELATAVAMGVKITVVITDNRGYGCINRLQMGTGGAEFNNLYAHTNQKNPIAIDFAAHAASMGADAHKVSTIAELETALDAARSAEVVTVIVIDTDPYPTPDAGGYWWDVAVPEVSTRTEVKNARAAYEAALKERR</sequence>
<dbReference type="SUPFAM" id="SSF52467">
    <property type="entry name" value="DHS-like NAD/FAD-binding domain"/>
    <property type="match status" value="1"/>
</dbReference>
<dbReference type="STRING" id="1367849.GCA_000518585_02471"/>
<evidence type="ECO:0000256" key="1">
    <source>
        <dbReference type="ARBA" id="ARBA00007812"/>
    </source>
</evidence>
<dbReference type="Pfam" id="PF00205">
    <property type="entry name" value="TPP_enzyme_M"/>
    <property type="match status" value="1"/>
</dbReference>
<dbReference type="PROSITE" id="PS00187">
    <property type="entry name" value="TPP_ENZYMES"/>
    <property type="match status" value="1"/>
</dbReference>
<dbReference type="Pfam" id="PF02776">
    <property type="entry name" value="TPP_enzyme_N"/>
    <property type="match status" value="1"/>
</dbReference>